<feature type="transmembrane region" description="Helical" evidence="18">
    <location>
        <begin position="161"/>
        <end position="178"/>
    </location>
</feature>
<dbReference type="OrthoDB" id="5326588at2759"/>
<keyword evidence="9 18" id="KW-1133">Transmembrane helix</keyword>
<dbReference type="GO" id="GO:0005789">
    <property type="term" value="C:endoplasmic reticulum membrane"/>
    <property type="evidence" value="ECO:0007669"/>
    <property type="project" value="TreeGrafter"/>
</dbReference>
<evidence type="ECO:0000256" key="1">
    <source>
        <dbReference type="ARBA" id="ARBA00004141"/>
    </source>
</evidence>
<comment type="subcellular location">
    <subcellularLocation>
        <location evidence="1">Membrane</location>
        <topology evidence="1">Multi-pass membrane protein</topology>
    </subcellularLocation>
</comment>
<evidence type="ECO:0000256" key="4">
    <source>
        <dbReference type="ARBA" id="ARBA00022548"/>
    </source>
</evidence>
<gene>
    <name evidence="20" type="ORF">BDV26DRAFT_300683</name>
</gene>
<name>A0A5N7AVU4_9EURO</name>
<feature type="transmembrane region" description="Helical" evidence="18">
    <location>
        <begin position="90"/>
        <end position="107"/>
    </location>
</feature>
<dbReference type="Proteomes" id="UP000326198">
    <property type="component" value="Unassembled WGS sequence"/>
</dbReference>
<dbReference type="AlphaFoldDB" id="A0A5N7AVU4"/>
<evidence type="ECO:0000256" key="16">
    <source>
        <dbReference type="ARBA" id="ARBA00038851"/>
    </source>
</evidence>
<dbReference type="InterPro" id="IPR001171">
    <property type="entry name" value="ERG24_DHCR-like"/>
</dbReference>
<dbReference type="GO" id="GO:0047598">
    <property type="term" value="F:7-dehydrocholesterol reductase activity"/>
    <property type="evidence" value="ECO:0007669"/>
    <property type="project" value="UniProtKB-EC"/>
</dbReference>
<feature type="transmembrane region" description="Helical" evidence="18">
    <location>
        <begin position="314"/>
        <end position="336"/>
    </location>
</feature>
<evidence type="ECO:0000256" key="13">
    <source>
        <dbReference type="ARBA" id="ARBA00023136"/>
    </source>
</evidence>
<evidence type="ECO:0000256" key="15">
    <source>
        <dbReference type="ARBA" id="ARBA00023221"/>
    </source>
</evidence>
<evidence type="ECO:0000256" key="9">
    <source>
        <dbReference type="ARBA" id="ARBA00022989"/>
    </source>
</evidence>
<evidence type="ECO:0000256" key="8">
    <source>
        <dbReference type="ARBA" id="ARBA00022955"/>
    </source>
</evidence>
<evidence type="ECO:0000256" key="14">
    <source>
        <dbReference type="ARBA" id="ARBA00023166"/>
    </source>
</evidence>
<evidence type="ECO:0000256" key="19">
    <source>
        <dbReference type="SAM" id="MobiDB-lite"/>
    </source>
</evidence>
<evidence type="ECO:0000313" key="21">
    <source>
        <dbReference type="Proteomes" id="UP000326198"/>
    </source>
</evidence>
<keyword evidence="11 18" id="KW-0756">Sterol biosynthesis</keyword>
<evidence type="ECO:0000256" key="6">
    <source>
        <dbReference type="ARBA" id="ARBA00022778"/>
    </source>
</evidence>
<dbReference type="PANTHER" id="PTHR21257">
    <property type="entry name" value="DELTA(14)-STEROL REDUCTASE"/>
    <property type="match status" value="1"/>
</dbReference>
<dbReference type="PANTHER" id="PTHR21257:SF38">
    <property type="entry name" value="7-DEHYDROCHOLESTEROL REDUCTASE"/>
    <property type="match status" value="1"/>
</dbReference>
<evidence type="ECO:0000256" key="18">
    <source>
        <dbReference type="RuleBase" id="RU369120"/>
    </source>
</evidence>
<dbReference type="GO" id="GO:0016132">
    <property type="term" value="P:brassinosteroid biosynthetic process"/>
    <property type="evidence" value="ECO:0007669"/>
    <property type="project" value="TreeGrafter"/>
</dbReference>
<dbReference type="Pfam" id="PF01222">
    <property type="entry name" value="ERG4_ERG24"/>
    <property type="match status" value="1"/>
</dbReference>
<evidence type="ECO:0000256" key="3">
    <source>
        <dbReference type="ARBA" id="ARBA00022516"/>
    </source>
</evidence>
<feature type="region of interest" description="Disordered" evidence="19">
    <location>
        <begin position="1"/>
        <end position="23"/>
    </location>
</feature>
<comment type="similarity">
    <text evidence="2 18">Belongs to the ERG4/ERG24 family.</text>
</comment>
<dbReference type="Gene3D" id="1.20.120.1630">
    <property type="match status" value="1"/>
</dbReference>
<keyword evidence="15 18" id="KW-0753">Steroid metabolism</keyword>
<feature type="transmembrane region" description="Helical" evidence="18">
    <location>
        <begin position="31"/>
        <end position="53"/>
    </location>
</feature>
<evidence type="ECO:0000313" key="20">
    <source>
        <dbReference type="EMBL" id="KAE8373974.1"/>
    </source>
</evidence>
<evidence type="ECO:0000256" key="7">
    <source>
        <dbReference type="ARBA" id="ARBA00022857"/>
    </source>
</evidence>
<dbReference type="EMBL" id="ML736298">
    <property type="protein sequence ID" value="KAE8373974.1"/>
    <property type="molecule type" value="Genomic_DNA"/>
</dbReference>
<feature type="transmembrane region" description="Helical" evidence="18">
    <location>
        <begin position="127"/>
        <end position="149"/>
    </location>
</feature>
<feature type="transmembrane region" description="Helical" evidence="18">
    <location>
        <begin position="284"/>
        <end position="302"/>
    </location>
</feature>
<evidence type="ECO:0000256" key="10">
    <source>
        <dbReference type="ARBA" id="ARBA00023002"/>
    </source>
</evidence>
<feature type="transmembrane region" description="Helical" evidence="18">
    <location>
        <begin position="219"/>
        <end position="240"/>
    </location>
</feature>
<protein>
    <recommendedName>
        <fullName evidence="16">7-dehydrocholesterol reductase</fullName>
        <ecNumber evidence="16">1.3.1.21</ecNumber>
    </recommendedName>
    <alternativeName>
        <fullName evidence="17">Sterol Delta(7)-reductase</fullName>
    </alternativeName>
</protein>
<evidence type="ECO:0000256" key="5">
    <source>
        <dbReference type="ARBA" id="ARBA00022692"/>
    </source>
</evidence>
<sequence>MDTKKTRSSSSARKSSPHNGDAKHHHLKLSWFTEIISFVLCTTSPLVVIYYWIAYHYFDTSIVTAARAAYSEGPVQFFAIRLPRSSLNAILGYTTWLAIQAILYVYLPGSKALGPITPAGRRLEYKLNGLAAWGATIALWAVGSSFGIIDPAWIAKNWGGLIWTTNVFCVIAVALFHIKAQILPDNEAETFITGSFWYDIFEGGELHPRIGKMWDWRQFFSTRTGGILAWTLIDLSFAAYQYQYHGFLTKTMVAVVIMRGWVVVDFFVNELWFFHTLDGMYESFGFYNIYGFSGMMPVLWTVQTQYLAKHPEELSNIGLTSVILLFFVGWLIRFFADYQRMKFRQTGGECRIWGKKAEGIRALYQTADGKARHSMLLCSGWWGLARHANYTGSVLYSLAISAACGWGGIFPYTEAILVAGIEIHRCHRDEAKCAAKYGKDWDEYCRRVRWRMIPGIY</sequence>
<evidence type="ECO:0000256" key="2">
    <source>
        <dbReference type="ARBA" id="ARBA00005402"/>
    </source>
</evidence>
<keyword evidence="4" id="KW-0153">Cholesterol metabolism</keyword>
<evidence type="ECO:0000256" key="17">
    <source>
        <dbReference type="ARBA" id="ARBA00042688"/>
    </source>
</evidence>
<proteinExistence type="inferred from homology"/>
<accession>A0A5N7AVU4</accession>
<keyword evidence="5 18" id="KW-0812">Transmembrane</keyword>
<evidence type="ECO:0000256" key="11">
    <source>
        <dbReference type="ARBA" id="ARBA00023011"/>
    </source>
</evidence>
<keyword evidence="7" id="KW-0521">NADP</keyword>
<feature type="transmembrane region" description="Helical" evidence="18">
    <location>
        <begin position="252"/>
        <end position="272"/>
    </location>
</feature>
<keyword evidence="6" id="KW-0152">Cholesterol biosynthesis</keyword>
<keyword evidence="14 18" id="KW-1207">Sterol metabolism</keyword>
<dbReference type="GO" id="GO:0006695">
    <property type="term" value="P:cholesterol biosynthetic process"/>
    <property type="evidence" value="ECO:0007669"/>
    <property type="project" value="UniProtKB-KW"/>
</dbReference>
<keyword evidence="10 18" id="KW-0560">Oxidoreductase</keyword>
<dbReference type="EC" id="1.3.1.21" evidence="16"/>
<keyword evidence="12 18" id="KW-0443">Lipid metabolism</keyword>
<keyword evidence="13 18" id="KW-0472">Membrane</keyword>
<organism evidence="20 21">
    <name type="scientific">Aspergillus bertholletiae</name>
    <dbReference type="NCBI Taxonomy" id="1226010"/>
    <lineage>
        <taxon>Eukaryota</taxon>
        <taxon>Fungi</taxon>
        <taxon>Dikarya</taxon>
        <taxon>Ascomycota</taxon>
        <taxon>Pezizomycotina</taxon>
        <taxon>Eurotiomycetes</taxon>
        <taxon>Eurotiomycetidae</taxon>
        <taxon>Eurotiales</taxon>
        <taxon>Aspergillaceae</taxon>
        <taxon>Aspergillus</taxon>
        <taxon>Aspergillus subgen. Circumdati</taxon>
    </lineage>
</organism>
<keyword evidence="3 18" id="KW-0444">Lipid biosynthesis</keyword>
<reference evidence="20 21" key="1">
    <citation type="submission" date="2019-04" db="EMBL/GenBank/DDBJ databases">
        <title>Friends and foes A comparative genomics studyof 23 Aspergillus species from section Flavi.</title>
        <authorList>
            <consortium name="DOE Joint Genome Institute"/>
            <person name="Kjaerbolling I."/>
            <person name="Vesth T."/>
            <person name="Frisvad J.C."/>
            <person name="Nybo J.L."/>
            <person name="Theobald S."/>
            <person name="Kildgaard S."/>
            <person name="Isbrandt T."/>
            <person name="Kuo A."/>
            <person name="Sato A."/>
            <person name="Lyhne E.K."/>
            <person name="Kogle M.E."/>
            <person name="Wiebenga A."/>
            <person name="Kun R.S."/>
            <person name="Lubbers R.J."/>
            <person name="Makela M.R."/>
            <person name="Barry K."/>
            <person name="Chovatia M."/>
            <person name="Clum A."/>
            <person name="Daum C."/>
            <person name="Haridas S."/>
            <person name="He G."/>
            <person name="LaButti K."/>
            <person name="Lipzen A."/>
            <person name="Mondo S."/>
            <person name="Riley R."/>
            <person name="Salamov A."/>
            <person name="Simmons B.A."/>
            <person name="Magnuson J.K."/>
            <person name="Henrissat B."/>
            <person name="Mortensen U.H."/>
            <person name="Larsen T.O."/>
            <person name="Devries R.P."/>
            <person name="Grigoriev I.V."/>
            <person name="Machida M."/>
            <person name="Baker S.E."/>
            <person name="Andersen M.R."/>
        </authorList>
    </citation>
    <scope>NUCLEOTIDE SEQUENCE [LARGE SCALE GENOMIC DNA]</scope>
    <source>
        <strain evidence="20 21">IBT 29228</strain>
    </source>
</reference>
<keyword evidence="21" id="KW-1185">Reference proteome</keyword>
<evidence type="ECO:0000256" key="12">
    <source>
        <dbReference type="ARBA" id="ARBA00023098"/>
    </source>
</evidence>
<keyword evidence="8 18" id="KW-0752">Steroid biosynthesis</keyword>